<evidence type="ECO:0000259" key="4">
    <source>
        <dbReference type="Pfam" id="PF13356"/>
    </source>
</evidence>
<dbReference type="EMBL" id="WRXO01000005">
    <property type="protein sequence ID" value="MVT42407.1"/>
    <property type="molecule type" value="Genomic_DNA"/>
</dbReference>
<feature type="domain" description="Integrase DNA-binding" evidence="4">
    <location>
        <begin position="3"/>
        <end position="87"/>
    </location>
</feature>
<keyword evidence="7" id="KW-1185">Reference proteome</keyword>
<dbReference type="InterPro" id="IPR025166">
    <property type="entry name" value="Integrase_DNA_bind_dom"/>
</dbReference>
<dbReference type="GO" id="GO:0003677">
    <property type="term" value="F:DNA binding"/>
    <property type="evidence" value="ECO:0007669"/>
    <property type="project" value="UniProtKB-KW"/>
</dbReference>
<dbReference type="SUPFAM" id="SSF56349">
    <property type="entry name" value="DNA breaking-rejoining enzymes"/>
    <property type="match status" value="1"/>
</dbReference>
<dbReference type="OrthoDB" id="9795573at2"/>
<sequence>MALSDMQCRTSKPKAKKYKLFDGEGLYLEIMPTGARYWRLKYRRDGTEKRFAIGVYPAVTLQAARIERSRLKEEIKAGIDPVLAKQERVLLASIQAVQTLEAVAREWHGKNAPAWDEGYAQTVLHRLEKYAFPDLGFFPLPMIKPMMVLHCLQKIEETAPEMARRILCLERRPLGHRFR</sequence>
<evidence type="ECO:0000313" key="6">
    <source>
        <dbReference type="EMBL" id="MVT42407.1"/>
    </source>
</evidence>
<comment type="caution">
    <text evidence="6">The sequence shown here is derived from an EMBL/GenBank/DDBJ whole genome shotgun (WGS) entry which is preliminary data.</text>
</comment>
<dbReference type="AlphaFoldDB" id="A0A6N8JAY1"/>
<organism evidence="6 7">
    <name type="scientific">Chitinophaga oryziterrae</name>
    <dbReference type="NCBI Taxonomy" id="1031224"/>
    <lineage>
        <taxon>Bacteria</taxon>
        <taxon>Pseudomonadati</taxon>
        <taxon>Bacteroidota</taxon>
        <taxon>Chitinophagia</taxon>
        <taxon>Chitinophagales</taxon>
        <taxon>Chitinophagaceae</taxon>
        <taxon>Chitinophaga</taxon>
    </lineage>
</organism>
<reference evidence="6 7" key="1">
    <citation type="submission" date="2019-12" db="EMBL/GenBank/DDBJ databases">
        <title>The draft genomic sequence of strain Chitinophaga oryziterrae JCM 16595.</title>
        <authorList>
            <person name="Zhang X."/>
        </authorList>
    </citation>
    <scope>NUCLEOTIDE SEQUENCE [LARGE SCALE GENOMIC DNA]</scope>
    <source>
        <strain evidence="6 7">JCM 16595</strain>
    </source>
</reference>
<protein>
    <submittedName>
        <fullName evidence="6">DUF4102 domain-containing protein</fullName>
    </submittedName>
</protein>
<evidence type="ECO:0000256" key="3">
    <source>
        <dbReference type="ARBA" id="ARBA00023125"/>
    </source>
</evidence>
<dbReference type="Proteomes" id="UP000468388">
    <property type="component" value="Unassembled WGS sequence"/>
</dbReference>
<comment type="similarity">
    <text evidence="1">Belongs to the 'phage' integrase family.</text>
</comment>
<dbReference type="PANTHER" id="PTHR30629:SF2">
    <property type="entry name" value="PROPHAGE INTEGRASE INTS-RELATED"/>
    <property type="match status" value="1"/>
</dbReference>
<evidence type="ECO:0000313" key="7">
    <source>
        <dbReference type="Proteomes" id="UP000468388"/>
    </source>
</evidence>
<dbReference type="PANTHER" id="PTHR30629">
    <property type="entry name" value="PROPHAGE INTEGRASE"/>
    <property type="match status" value="1"/>
</dbReference>
<dbReference type="InterPro" id="IPR010998">
    <property type="entry name" value="Integrase_recombinase_N"/>
</dbReference>
<dbReference type="InterPro" id="IPR053876">
    <property type="entry name" value="Phage_int_M"/>
</dbReference>
<dbReference type="GO" id="GO:0015074">
    <property type="term" value="P:DNA integration"/>
    <property type="evidence" value="ECO:0007669"/>
    <property type="project" value="UniProtKB-KW"/>
</dbReference>
<dbReference type="RefSeq" id="WP_157301043.1">
    <property type="nucleotide sequence ID" value="NZ_BAAAZB010000002.1"/>
</dbReference>
<dbReference type="InterPro" id="IPR011010">
    <property type="entry name" value="DNA_brk_join_enz"/>
</dbReference>
<evidence type="ECO:0000259" key="5">
    <source>
        <dbReference type="Pfam" id="PF22022"/>
    </source>
</evidence>
<proteinExistence type="inferred from homology"/>
<name>A0A6N8JAY1_9BACT</name>
<gene>
    <name evidence="6" type="ORF">GO495_17575</name>
</gene>
<dbReference type="Gene3D" id="1.10.150.130">
    <property type="match status" value="1"/>
</dbReference>
<dbReference type="Gene3D" id="3.30.160.390">
    <property type="entry name" value="Integrase, DNA-binding domain"/>
    <property type="match status" value="1"/>
</dbReference>
<dbReference type="Pfam" id="PF22022">
    <property type="entry name" value="Phage_int_M"/>
    <property type="match status" value="1"/>
</dbReference>
<feature type="domain" description="Phage integrase central" evidence="5">
    <location>
        <begin position="101"/>
        <end position="166"/>
    </location>
</feature>
<evidence type="ECO:0000256" key="2">
    <source>
        <dbReference type="ARBA" id="ARBA00022908"/>
    </source>
</evidence>
<keyword evidence="2" id="KW-0229">DNA integration</keyword>
<dbReference type="InterPro" id="IPR050808">
    <property type="entry name" value="Phage_Integrase"/>
</dbReference>
<dbReference type="InterPro" id="IPR038488">
    <property type="entry name" value="Integrase_DNA-bd_sf"/>
</dbReference>
<keyword evidence="3" id="KW-0238">DNA-binding</keyword>
<dbReference type="Pfam" id="PF13356">
    <property type="entry name" value="Arm-DNA-bind_3"/>
    <property type="match status" value="1"/>
</dbReference>
<evidence type="ECO:0000256" key="1">
    <source>
        <dbReference type="ARBA" id="ARBA00008857"/>
    </source>
</evidence>
<accession>A0A6N8JAY1</accession>